<proteinExistence type="predicted"/>
<evidence type="ECO:0000313" key="1">
    <source>
        <dbReference type="EMBL" id="CAD8165132.1"/>
    </source>
</evidence>
<reference evidence="1" key="1">
    <citation type="submission" date="2021-01" db="EMBL/GenBank/DDBJ databases">
        <authorList>
            <consortium name="Genoscope - CEA"/>
            <person name="William W."/>
        </authorList>
    </citation>
    <scope>NUCLEOTIDE SEQUENCE</scope>
</reference>
<sequence>MQANKHEEQTAQKISRAIQLINDPDLQMQFKPNKKLIILQKIAEEKIRRNVIILKIICNQ</sequence>
<dbReference type="Proteomes" id="UP000689195">
    <property type="component" value="Unassembled WGS sequence"/>
</dbReference>
<dbReference type="EMBL" id="CAJJDO010000042">
    <property type="protein sequence ID" value="CAD8165132.1"/>
    <property type="molecule type" value="Genomic_DNA"/>
</dbReference>
<name>A0A8S1UN49_9CILI</name>
<gene>
    <name evidence="1" type="ORF">PPENT_87.1.T0420058</name>
</gene>
<comment type="caution">
    <text evidence="1">The sequence shown here is derived from an EMBL/GenBank/DDBJ whole genome shotgun (WGS) entry which is preliminary data.</text>
</comment>
<dbReference type="AlphaFoldDB" id="A0A8S1UN49"/>
<evidence type="ECO:0000313" key="2">
    <source>
        <dbReference type="Proteomes" id="UP000689195"/>
    </source>
</evidence>
<keyword evidence="2" id="KW-1185">Reference proteome</keyword>
<organism evidence="1 2">
    <name type="scientific">Paramecium pentaurelia</name>
    <dbReference type="NCBI Taxonomy" id="43138"/>
    <lineage>
        <taxon>Eukaryota</taxon>
        <taxon>Sar</taxon>
        <taxon>Alveolata</taxon>
        <taxon>Ciliophora</taxon>
        <taxon>Intramacronucleata</taxon>
        <taxon>Oligohymenophorea</taxon>
        <taxon>Peniculida</taxon>
        <taxon>Parameciidae</taxon>
        <taxon>Paramecium</taxon>
    </lineage>
</organism>
<protein>
    <submittedName>
        <fullName evidence="1">Uncharacterized protein</fullName>
    </submittedName>
</protein>
<accession>A0A8S1UN49</accession>